<dbReference type="SMART" id="SM00360">
    <property type="entry name" value="RRM"/>
    <property type="match status" value="1"/>
</dbReference>
<evidence type="ECO:0000256" key="2">
    <source>
        <dbReference type="PROSITE-ProRule" id="PRU00176"/>
    </source>
</evidence>
<dbReference type="WBParaSite" id="BTMF_0001187901-mRNA-1">
    <property type="protein sequence ID" value="BTMF_0001187901-mRNA-1"/>
    <property type="gene ID" value="BTMF_0001187901"/>
</dbReference>
<dbReference type="EMBL" id="UZAG01017232">
    <property type="protein sequence ID" value="VDO33604.1"/>
    <property type="molecule type" value="Genomic_DNA"/>
</dbReference>
<keyword evidence="5" id="KW-1185">Reference proteome</keyword>
<dbReference type="GO" id="GO:0034063">
    <property type="term" value="P:stress granule assembly"/>
    <property type="evidence" value="ECO:0007669"/>
    <property type="project" value="TreeGrafter"/>
</dbReference>
<reference evidence="4 5" key="2">
    <citation type="submission" date="2018-11" db="EMBL/GenBank/DDBJ databases">
        <authorList>
            <consortium name="Pathogen Informatics"/>
        </authorList>
    </citation>
    <scope>NUCLEOTIDE SEQUENCE [LARGE SCALE GENOMIC DNA]</scope>
</reference>
<gene>
    <name evidence="4" type="ORF">BTMF_LOCUS9907</name>
</gene>
<protein>
    <submittedName>
        <fullName evidence="6">RRM domain-containing protein</fullName>
    </submittedName>
</protein>
<dbReference type="InterPro" id="IPR035979">
    <property type="entry name" value="RBD_domain_sf"/>
</dbReference>
<dbReference type="Gene3D" id="3.30.70.330">
    <property type="match status" value="1"/>
</dbReference>
<dbReference type="InterPro" id="IPR050825">
    <property type="entry name" value="RBM42_RBP45_47-like"/>
</dbReference>
<dbReference type="InterPro" id="IPR000504">
    <property type="entry name" value="RRM_dom"/>
</dbReference>
<reference evidence="6" key="1">
    <citation type="submission" date="2017-02" db="UniProtKB">
        <authorList>
            <consortium name="WormBaseParasite"/>
        </authorList>
    </citation>
    <scope>IDENTIFICATION</scope>
</reference>
<dbReference type="GO" id="GO:0010494">
    <property type="term" value="C:cytoplasmic stress granule"/>
    <property type="evidence" value="ECO:0007669"/>
    <property type="project" value="TreeGrafter"/>
</dbReference>
<keyword evidence="1 2" id="KW-0694">RNA-binding</keyword>
<evidence type="ECO:0000313" key="4">
    <source>
        <dbReference type="EMBL" id="VDO33604.1"/>
    </source>
</evidence>
<sequence>KNLKKDFGANSKSEPSYPTNDCSIASSFSQQSLLISEDPRFNIYHSVGKKETTTTTTLSQIDFGINGSAVEFISRCFSNDINLSDRFIKLSLLQQHINLTNQYNHPIPMLSPVTANVFEGVPIFLLPQSSSSSPTGALYCNPYQRSIIETRANVRPRSHSPKVDTSKNYHVFVGDLSTEVNNCTLKAAFESFGEISSVFRPSYNLPLYTLAVSFYFYQRSLAEAKVIRDPQTLKSKGYGFVSFPVKENAQKAIEEMNGQMIGRRQIRTNWAVRKFDGGEE</sequence>
<dbReference type="GO" id="GO:0043488">
    <property type="term" value="P:regulation of mRNA stability"/>
    <property type="evidence" value="ECO:0007669"/>
    <property type="project" value="TreeGrafter"/>
</dbReference>
<dbReference type="Proteomes" id="UP000280834">
    <property type="component" value="Unassembled WGS sequence"/>
</dbReference>
<dbReference type="GO" id="GO:0000184">
    <property type="term" value="P:nuclear-transcribed mRNA catabolic process, nonsense-mediated decay"/>
    <property type="evidence" value="ECO:0007669"/>
    <property type="project" value="TreeGrafter"/>
</dbReference>
<feature type="domain" description="RRM" evidence="3">
    <location>
        <begin position="169"/>
        <end position="273"/>
    </location>
</feature>
<evidence type="ECO:0000256" key="1">
    <source>
        <dbReference type="ARBA" id="ARBA00022884"/>
    </source>
</evidence>
<name>A0A0R3QVX1_9BILA</name>
<dbReference type="InterPro" id="IPR012677">
    <property type="entry name" value="Nucleotide-bd_a/b_plait_sf"/>
</dbReference>
<proteinExistence type="predicted"/>
<dbReference type="SUPFAM" id="SSF54928">
    <property type="entry name" value="RNA-binding domain, RBD"/>
    <property type="match status" value="1"/>
</dbReference>
<evidence type="ECO:0000313" key="6">
    <source>
        <dbReference type="WBParaSite" id="BTMF_0001187901-mRNA-1"/>
    </source>
</evidence>
<accession>A0A0R3QVX1</accession>
<dbReference type="PANTHER" id="PTHR47640:SF5">
    <property type="entry name" value="RRM DOMAIN-CONTAINING PROTEIN"/>
    <property type="match status" value="1"/>
</dbReference>
<dbReference type="PROSITE" id="PS50102">
    <property type="entry name" value="RRM"/>
    <property type="match status" value="1"/>
</dbReference>
<dbReference type="STRING" id="42155.A0A0R3QVX1"/>
<evidence type="ECO:0000313" key="5">
    <source>
        <dbReference type="Proteomes" id="UP000280834"/>
    </source>
</evidence>
<dbReference type="GO" id="GO:0003729">
    <property type="term" value="F:mRNA binding"/>
    <property type="evidence" value="ECO:0007669"/>
    <property type="project" value="InterPro"/>
</dbReference>
<dbReference type="PANTHER" id="PTHR47640">
    <property type="entry name" value="TRNA SELENOCYSTEINE 1-ASSOCIATED PROTEIN 1-RELATED-RELATED"/>
    <property type="match status" value="1"/>
</dbReference>
<dbReference type="AlphaFoldDB" id="A0A0R3QVX1"/>
<organism evidence="6">
    <name type="scientific">Brugia timori</name>
    <dbReference type="NCBI Taxonomy" id="42155"/>
    <lineage>
        <taxon>Eukaryota</taxon>
        <taxon>Metazoa</taxon>
        <taxon>Ecdysozoa</taxon>
        <taxon>Nematoda</taxon>
        <taxon>Chromadorea</taxon>
        <taxon>Rhabditida</taxon>
        <taxon>Spirurina</taxon>
        <taxon>Spiruromorpha</taxon>
        <taxon>Filarioidea</taxon>
        <taxon>Onchocercidae</taxon>
        <taxon>Brugia</taxon>
    </lineage>
</organism>
<evidence type="ECO:0000259" key="3">
    <source>
        <dbReference type="PROSITE" id="PS50102"/>
    </source>
</evidence>
<dbReference type="Pfam" id="PF00076">
    <property type="entry name" value="RRM_1"/>
    <property type="match status" value="1"/>
</dbReference>